<evidence type="ECO:0000256" key="1">
    <source>
        <dbReference type="ARBA" id="ARBA00004906"/>
    </source>
</evidence>
<dbReference type="EMBL" id="KQ001658">
    <property type="protein sequence ID" value="KJP88697.1"/>
    <property type="molecule type" value="Genomic_DNA"/>
</dbReference>
<dbReference type="FunFam" id="3.50.50.80:FF:000002">
    <property type="entry name" value="SUMO-activating enzyme subunit 2"/>
    <property type="match status" value="1"/>
</dbReference>
<dbReference type="VEuPathDB" id="PlasmoDB:AK88_01578"/>
<dbReference type="PANTHER" id="PTHR10953:SF5">
    <property type="entry name" value="SUMO-ACTIVATING ENZYME SUBUNIT 2"/>
    <property type="match status" value="1"/>
</dbReference>
<evidence type="ECO:0000259" key="14">
    <source>
        <dbReference type="Pfam" id="PF14732"/>
    </source>
</evidence>
<keyword evidence="6 7" id="KW-0067">ATP-binding</keyword>
<dbReference type="GO" id="GO:0019948">
    <property type="term" value="F:SUMO activating enzyme activity"/>
    <property type="evidence" value="ECO:0007669"/>
    <property type="project" value="UniProtKB-UniRule"/>
</dbReference>
<dbReference type="InterPro" id="IPR045886">
    <property type="entry name" value="ThiF/MoeB/HesA"/>
</dbReference>
<dbReference type="GO" id="GO:0016567">
    <property type="term" value="P:protein ubiquitination"/>
    <property type="evidence" value="ECO:0007669"/>
    <property type="project" value="UniProtKB-UniPathway"/>
</dbReference>
<name>A0A0D9QPJ3_PLAFR</name>
<feature type="domain" description="Ubiquitin-activating enzyme SCCH" evidence="13">
    <location>
        <begin position="290"/>
        <end position="372"/>
    </location>
</feature>
<evidence type="ECO:0000256" key="2">
    <source>
        <dbReference type="ARBA" id="ARBA00005673"/>
    </source>
</evidence>
<feature type="binding site" evidence="10">
    <location>
        <position position="459"/>
    </location>
    <ligand>
        <name>Zn(2+)</name>
        <dbReference type="ChEBI" id="CHEBI:29105"/>
    </ligand>
</feature>
<feature type="domain" description="THIF-type NAD/FAD binding fold" evidence="12">
    <location>
        <begin position="8"/>
        <end position="407"/>
    </location>
</feature>
<proteinExistence type="inferred from homology"/>
<keyword evidence="4 7" id="KW-0547">Nucleotide-binding</keyword>
<dbReference type="InterPro" id="IPR035985">
    <property type="entry name" value="Ubiquitin-activating_enz"/>
</dbReference>
<feature type="binding site" evidence="9">
    <location>
        <begin position="117"/>
        <end position="122"/>
    </location>
    <ligand>
        <name>ATP</name>
        <dbReference type="ChEBI" id="CHEBI:30616"/>
    </ligand>
</feature>
<accession>A0A0D9QPJ3</accession>
<dbReference type="GO" id="GO:0016925">
    <property type="term" value="P:protein sumoylation"/>
    <property type="evidence" value="ECO:0007669"/>
    <property type="project" value="UniProtKB-UniRule"/>
</dbReference>
<gene>
    <name evidence="15" type="ORF">AK88_01578</name>
</gene>
<feature type="compositionally biased region" description="Basic and acidic residues" evidence="11">
    <location>
        <begin position="286"/>
        <end position="296"/>
    </location>
</feature>
<feature type="binding site" evidence="9">
    <location>
        <begin position="58"/>
        <end position="61"/>
    </location>
    <ligand>
        <name>ATP</name>
        <dbReference type="ChEBI" id="CHEBI:30616"/>
    </ligand>
</feature>
<feature type="binding site" evidence="10">
    <location>
        <position position="158"/>
    </location>
    <ligand>
        <name>Zn(2+)</name>
        <dbReference type="ChEBI" id="CHEBI:29105"/>
    </ligand>
</feature>
<feature type="binding site" evidence="9">
    <location>
        <begin position="26"/>
        <end position="31"/>
    </location>
    <ligand>
        <name>ATP</name>
        <dbReference type="ChEBI" id="CHEBI:30616"/>
    </ligand>
</feature>
<dbReference type="RefSeq" id="XP_012334636.1">
    <property type="nucleotide sequence ID" value="XM_012479213.1"/>
</dbReference>
<comment type="pathway">
    <text evidence="7">Protein modification; protein sumoylation.</text>
</comment>
<dbReference type="OMA" id="TPSEHIH"/>
<dbReference type="Gene3D" id="1.10.10.2660">
    <property type="entry name" value="Ubiquitin-activating enzyme E1, SCCH domain"/>
    <property type="match status" value="2"/>
</dbReference>
<feature type="region of interest" description="Disordered" evidence="11">
    <location>
        <begin position="261"/>
        <end position="296"/>
    </location>
</feature>
<feature type="active site" description="Glycyl thioester intermediate" evidence="8">
    <location>
        <position position="173"/>
    </location>
</feature>
<keyword evidence="5 7" id="KW-0833">Ubl conjugation pathway</keyword>
<dbReference type="PANTHER" id="PTHR10953">
    <property type="entry name" value="UBIQUITIN-ACTIVATING ENZYME E1"/>
    <property type="match status" value="1"/>
</dbReference>
<evidence type="ECO:0000256" key="5">
    <source>
        <dbReference type="ARBA" id="ARBA00022786"/>
    </source>
</evidence>
<dbReference type="InterPro" id="IPR000594">
    <property type="entry name" value="ThiF_NAD_FAD-bd"/>
</dbReference>
<dbReference type="Pfam" id="PF14732">
    <property type="entry name" value="UAE_UbL"/>
    <property type="match status" value="1"/>
</dbReference>
<dbReference type="GO" id="GO:0005524">
    <property type="term" value="F:ATP binding"/>
    <property type="evidence" value="ECO:0007669"/>
    <property type="project" value="UniProtKB-UniRule"/>
</dbReference>
<dbReference type="AlphaFoldDB" id="A0A0D9QPJ3"/>
<dbReference type="Pfam" id="PF10585">
    <property type="entry name" value="UBA_E1_SCCH"/>
    <property type="match status" value="1"/>
</dbReference>
<comment type="subunit">
    <text evidence="7">Heterodimer.</text>
</comment>
<dbReference type="OrthoDB" id="10255449at2759"/>
<evidence type="ECO:0000256" key="3">
    <source>
        <dbReference type="ARBA" id="ARBA00022598"/>
    </source>
</evidence>
<dbReference type="InterPro" id="IPR019572">
    <property type="entry name" value="UBA_E1_SCCH"/>
</dbReference>
<dbReference type="SUPFAM" id="SSF69572">
    <property type="entry name" value="Activating enzymes of the ubiquitin-like proteins"/>
    <property type="match status" value="1"/>
</dbReference>
<keyword evidence="3" id="KW-0436">Ligase</keyword>
<dbReference type="GO" id="GO:0046872">
    <property type="term" value="F:metal ion binding"/>
    <property type="evidence" value="ECO:0007669"/>
    <property type="project" value="UniProtKB-KW"/>
</dbReference>
<dbReference type="UniPathway" id="UPA00886"/>
<comment type="pathway">
    <text evidence="1">Protein modification; protein ubiquitination.</text>
</comment>
<evidence type="ECO:0000256" key="9">
    <source>
        <dbReference type="PIRSR" id="PIRSR039133-2"/>
    </source>
</evidence>
<feature type="binding site" evidence="10">
    <location>
        <position position="161"/>
    </location>
    <ligand>
        <name>Zn(2+)</name>
        <dbReference type="ChEBI" id="CHEBI:29105"/>
    </ligand>
</feature>
<dbReference type="GO" id="GO:0031510">
    <property type="term" value="C:SUMO activating enzyme complex"/>
    <property type="evidence" value="ECO:0007669"/>
    <property type="project" value="UniProtKB-UniRule"/>
</dbReference>
<dbReference type="GeneID" id="24266892"/>
<keyword evidence="7 10" id="KW-0862">Zinc</keyword>
<evidence type="ECO:0000256" key="10">
    <source>
        <dbReference type="PIRSR" id="PIRSR039133-3"/>
    </source>
</evidence>
<keyword evidence="7 10" id="KW-0479">Metal-binding</keyword>
<evidence type="ECO:0000313" key="16">
    <source>
        <dbReference type="Proteomes" id="UP000054561"/>
    </source>
</evidence>
<dbReference type="PIRSF" id="PIRSF039133">
    <property type="entry name" value="SUMO_E1B"/>
    <property type="match status" value="1"/>
</dbReference>
<evidence type="ECO:0000259" key="12">
    <source>
        <dbReference type="Pfam" id="PF00899"/>
    </source>
</evidence>
<feature type="compositionally biased region" description="Basic and acidic residues" evidence="11">
    <location>
        <begin position="262"/>
        <end position="276"/>
    </location>
</feature>
<evidence type="ECO:0000256" key="8">
    <source>
        <dbReference type="PIRSR" id="PIRSR039133-1"/>
    </source>
</evidence>
<evidence type="ECO:0000259" key="13">
    <source>
        <dbReference type="Pfam" id="PF10585"/>
    </source>
</evidence>
<dbReference type="InterPro" id="IPR030661">
    <property type="entry name" value="Uba2"/>
</dbReference>
<evidence type="ECO:0000256" key="11">
    <source>
        <dbReference type="SAM" id="MobiDB-lite"/>
    </source>
</evidence>
<keyword evidence="16" id="KW-1185">Reference proteome</keyword>
<feature type="binding site" evidence="9">
    <location>
        <position position="50"/>
    </location>
    <ligand>
        <name>ATP</name>
        <dbReference type="ChEBI" id="CHEBI:30616"/>
    </ligand>
</feature>
<dbReference type="Gene3D" id="3.40.50.720">
    <property type="entry name" value="NAD(P)-binding Rossmann-like Domain"/>
    <property type="match status" value="1"/>
</dbReference>
<reference evidence="15 16" key="1">
    <citation type="submission" date="2014-03" db="EMBL/GenBank/DDBJ databases">
        <title>The Genome Sequence of Plasmodium fragile nilgiri.</title>
        <authorList>
            <consortium name="The Broad Institute Genomics Platform"/>
            <consortium name="The Broad Institute Genome Sequencing Center for Infectious Disease"/>
            <person name="Neafsey D."/>
            <person name="Duraisingh M."/>
            <person name="Young S.K."/>
            <person name="Zeng Q."/>
            <person name="Gargeya S."/>
            <person name="Abouelleil A."/>
            <person name="Alvarado L."/>
            <person name="Chapman S.B."/>
            <person name="Gainer-Dewar J."/>
            <person name="Goldberg J."/>
            <person name="Griggs A."/>
            <person name="Gujja S."/>
            <person name="Hansen M."/>
            <person name="Howarth C."/>
            <person name="Imamovic A."/>
            <person name="Larimer J."/>
            <person name="Pearson M."/>
            <person name="Poon T.W."/>
            <person name="Priest M."/>
            <person name="Roberts A."/>
            <person name="Saif S."/>
            <person name="Shea T."/>
            <person name="Sykes S."/>
            <person name="Wortman J."/>
            <person name="Nusbaum C."/>
            <person name="Birren B."/>
        </authorList>
    </citation>
    <scope>NUCLEOTIDE SEQUENCE [LARGE SCALE GENOMIC DNA]</scope>
    <source>
        <strain evidence="16">nilgiri</strain>
    </source>
</reference>
<dbReference type="InterPro" id="IPR042063">
    <property type="entry name" value="Ubi_acti_E1_SCCH"/>
</dbReference>
<sequence>MHHTLRKIFDRQTCDKIESMKILLVGAGGIGSEFLKNIITIGCRNIDIVDIDTIDITNLNRQFLFKKEDVKKHKSFVAKERALKHNKGLNINAYTFDVCTMKSSDIAKYDYVVNALDNIKARKYVNKLCIMEKKVLIEAGSTGYNGQVYPILANETKCYNCEEKPKNKTYAICTLRQTPSLPEHCVAWGRLIFETFFCKSDNETLIDIKNHVEEESKKRNMDQYEIITFIFNYLFYDTIKELAALKKDYVTEPIPIQFKGNTKKEDKCGETEKEGGRGISPPHAGEQNEVHKNKDTEPTSITLCSQNIWTQDECIKMYTETFEKLYSYLNINKQTEEYLVFDKDDDDCINFITAISNLRMMNFSIKQKSKFDVQSIAGNIIPAISSTNAIVASLQAAQLIHVIEHLERMKGSDKVDAKNSLRDSKAKHVWVKSIVSGNKMFSRGNIVNAEKLEPPNPNCYICQQPTIDIYIKSFSEMTLYDFVKNVCTNELAFLYPFLDKQDRNIFDYDSFLEEDEEYIKGLHTSLSEWDIKNDEILILTDFQNDKDQLEIHLKEDPTLQTPYDIKQKVVKTRKAEDLRGTDAPLPSTKKRKHVNQEEEPLNDKKKARTQNKVEEIVIDDEECVKDNLVLID</sequence>
<evidence type="ECO:0000256" key="7">
    <source>
        <dbReference type="PIRNR" id="PIRNR039133"/>
    </source>
</evidence>
<dbReference type="Proteomes" id="UP000054561">
    <property type="component" value="Unassembled WGS sequence"/>
</dbReference>
<evidence type="ECO:0000256" key="4">
    <source>
        <dbReference type="ARBA" id="ARBA00022741"/>
    </source>
</evidence>
<dbReference type="InterPro" id="IPR028077">
    <property type="entry name" value="UAE_UbL_dom"/>
</dbReference>
<evidence type="ECO:0000313" key="15">
    <source>
        <dbReference type="EMBL" id="KJP88697.1"/>
    </source>
</evidence>
<organism evidence="15 16">
    <name type="scientific">Plasmodium fragile</name>
    <dbReference type="NCBI Taxonomy" id="5857"/>
    <lineage>
        <taxon>Eukaryota</taxon>
        <taxon>Sar</taxon>
        <taxon>Alveolata</taxon>
        <taxon>Apicomplexa</taxon>
        <taxon>Aconoidasida</taxon>
        <taxon>Haemosporida</taxon>
        <taxon>Plasmodiidae</taxon>
        <taxon>Plasmodium</taxon>
        <taxon>Plasmodium (Plasmodium)</taxon>
    </lineage>
</organism>
<feature type="domain" description="Ubiquitin/SUMO-activating enzyme ubiquitin-like" evidence="14">
    <location>
        <begin position="473"/>
        <end position="558"/>
    </location>
</feature>
<feature type="binding site" evidence="9">
    <location>
        <position position="74"/>
    </location>
    <ligand>
        <name>ATP</name>
        <dbReference type="ChEBI" id="CHEBI:30616"/>
    </ligand>
</feature>
<feature type="binding site" evidence="10">
    <location>
        <position position="462"/>
    </location>
    <ligand>
        <name>Zn(2+)</name>
        <dbReference type="ChEBI" id="CHEBI:29105"/>
    </ligand>
</feature>
<protein>
    <recommendedName>
        <fullName evidence="7">SUMO-activating enzyme subunit</fullName>
    </recommendedName>
</protein>
<comment type="similarity">
    <text evidence="2 7">Belongs to the ubiquitin-activating E1 family.</text>
</comment>
<dbReference type="UniPathway" id="UPA00143"/>
<feature type="region of interest" description="Disordered" evidence="11">
    <location>
        <begin position="574"/>
        <end position="609"/>
    </location>
</feature>
<dbReference type="Pfam" id="PF00899">
    <property type="entry name" value="ThiF"/>
    <property type="match status" value="1"/>
</dbReference>
<dbReference type="GO" id="GO:0005737">
    <property type="term" value="C:cytoplasm"/>
    <property type="evidence" value="ECO:0007669"/>
    <property type="project" value="TreeGrafter"/>
</dbReference>
<evidence type="ECO:0000256" key="6">
    <source>
        <dbReference type="ARBA" id="ARBA00022840"/>
    </source>
</evidence>
<dbReference type="Gene3D" id="3.10.290.20">
    <property type="entry name" value="Ubiquitin-like 2 activating enzyme e1b. Chain: B, domain 3"/>
    <property type="match status" value="1"/>
</dbReference>